<sequence length="617" mass="67586">MRICAVMKYPPIQGGVSAHCYRMARALAERGHQVDVVTNADEVEDDYRIWFDDSDFQRLAATFPNGGAVRVIASGQWERARAYIPAANPFATKLAALATEEIRLHGADLVFSAYLEPYGLSAHLAASWTGVPHVVQHAGSDRTRLLDHPELGQAYREVLRRADLVVGDRNLTGLGIPPHRIAPMPKASLPPEFTPDGPAADLTALVARLRESAWVRNTSPLDPAVATIGVYGKLGVVKGSYDLIEALARLRGRGLRFNFLVMAGGTEREKFLTAVDELGLTEVTWTLPFLPPWRVPEVLRACTAVCGLERNFPVEVHRPGLPMELLSCGTCAVLSAEVVRTQPHWPELRSSARVVEDPRDIDGLAKVLAEVIADPAAAVEFGRQSSKQLPVADDDELGAAYAAMFDAVVHGGPAQSADDAVLPLLRRHMPMTMALLNGRAERLLSRVAPVGVQDFATMLAESIDDDVELEYPPDTIREVVRFEQHRLWLAVDADHDAVDPAFPRSAVARRQPDFGQLRPVCSALLRIAEFALDVDALTARGEIVDSEPSVCAFHKRPSLRGRVFRLTPATRELLQLCDGTRTVEEITDIAARAHDAPPTAVPELLRRFALDQVVQLR</sequence>
<feature type="domain" description="Glycosyl transferase family 1" evidence="3">
    <location>
        <begin position="226"/>
        <end position="387"/>
    </location>
</feature>
<dbReference type="Pfam" id="PF13579">
    <property type="entry name" value="Glyco_trans_4_4"/>
    <property type="match status" value="1"/>
</dbReference>
<dbReference type="EC" id="2.4.-.-" evidence="5"/>
<evidence type="ECO:0000313" key="5">
    <source>
        <dbReference type="EMBL" id="QXN94012.1"/>
    </source>
</evidence>
<evidence type="ECO:0000259" key="4">
    <source>
        <dbReference type="Pfam" id="PF13579"/>
    </source>
</evidence>
<accession>A0ABX8RWI2</accession>
<proteinExistence type="predicted"/>
<dbReference type="Pfam" id="PF00534">
    <property type="entry name" value="Glycos_transf_1"/>
    <property type="match status" value="1"/>
</dbReference>
<dbReference type="PANTHER" id="PTHR12526">
    <property type="entry name" value="GLYCOSYLTRANSFERASE"/>
    <property type="match status" value="1"/>
</dbReference>
<evidence type="ECO:0000256" key="1">
    <source>
        <dbReference type="ARBA" id="ARBA00022676"/>
    </source>
</evidence>
<dbReference type="Proteomes" id="UP000694257">
    <property type="component" value="Chromosome"/>
</dbReference>
<organism evidence="5 6">
    <name type="scientific">Nocardia iowensis</name>
    <dbReference type="NCBI Taxonomy" id="204891"/>
    <lineage>
        <taxon>Bacteria</taxon>
        <taxon>Bacillati</taxon>
        <taxon>Actinomycetota</taxon>
        <taxon>Actinomycetes</taxon>
        <taxon>Mycobacteriales</taxon>
        <taxon>Nocardiaceae</taxon>
        <taxon>Nocardia</taxon>
    </lineage>
</organism>
<dbReference type="EMBL" id="CP078145">
    <property type="protein sequence ID" value="QXN94012.1"/>
    <property type="molecule type" value="Genomic_DNA"/>
</dbReference>
<keyword evidence="6" id="KW-1185">Reference proteome</keyword>
<dbReference type="RefSeq" id="WP_218476419.1">
    <property type="nucleotide sequence ID" value="NZ_BAABJN010000018.1"/>
</dbReference>
<evidence type="ECO:0000256" key="2">
    <source>
        <dbReference type="ARBA" id="ARBA00022679"/>
    </source>
</evidence>
<dbReference type="GO" id="GO:0016757">
    <property type="term" value="F:glycosyltransferase activity"/>
    <property type="evidence" value="ECO:0007669"/>
    <property type="project" value="UniProtKB-KW"/>
</dbReference>
<keyword evidence="1 5" id="KW-0328">Glycosyltransferase</keyword>
<evidence type="ECO:0000313" key="6">
    <source>
        <dbReference type="Proteomes" id="UP000694257"/>
    </source>
</evidence>
<dbReference type="InterPro" id="IPR028098">
    <property type="entry name" value="Glyco_trans_4-like_N"/>
</dbReference>
<keyword evidence="2 5" id="KW-0808">Transferase</keyword>
<dbReference type="InterPro" id="IPR001296">
    <property type="entry name" value="Glyco_trans_1"/>
</dbReference>
<protein>
    <submittedName>
        <fullName evidence="5">Glycosyltransferase</fullName>
        <ecNumber evidence="5">2.4.-.-</ecNumber>
    </submittedName>
</protein>
<reference evidence="5 6" key="1">
    <citation type="submission" date="2021-07" db="EMBL/GenBank/DDBJ databases">
        <title>Whole Genome Sequence of Nocardia Iowensis.</title>
        <authorList>
            <person name="Lamm A."/>
            <person name="Collins-Fairclough A.M."/>
            <person name="Bunk B."/>
            <person name="Sproer C."/>
        </authorList>
    </citation>
    <scope>NUCLEOTIDE SEQUENCE [LARGE SCALE GENOMIC DNA]</scope>
    <source>
        <strain evidence="5 6">NRRL 5646</strain>
    </source>
</reference>
<name>A0ABX8RWI2_NOCIO</name>
<gene>
    <name evidence="5" type="ORF">KV110_13680</name>
</gene>
<evidence type="ECO:0000259" key="3">
    <source>
        <dbReference type="Pfam" id="PF00534"/>
    </source>
</evidence>
<feature type="domain" description="Glycosyltransferase subfamily 4-like N-terminal" evidence="4">
    <location>
        <begin position="14"/>
        <end position="181"/>
    </location>
</feature>